<dbReference type="GO" id="GO:0016787">
    <property type="term" value="F:hydrolase activity"/>
    <property type="evidence" value="ECO:0007669"/>
    <property type="project" value="UniProtKB-KW"/>
</dbReference>
<sequence length="382" mass="40426">MSAIAPNTLTAGAAAWPLQDDEKGPAPMPAPALQAGCAVRLAHLSDPHLPPPPIPLWRYANKRLLSRILWESKRKWRHRPEQCARVLADLKSCHDDPHSPPLDAILCCGDLTNFGTKEEYAAAADWLAGLPAPALAVAGNHDAMVGRSWRQHLAGWAPWGADGVGLAAPVVRLVGPVAVVAVNSARPRPPFISNGLVDAPQQRRLASILDRLGELGYFRLVMLHHPPQPLPADKRLQGALGFARLLHQHGAEMVLYGHTHRSTLQRIPGTTIPCLGVASTSLQAPRGRAGDERGAAWNDITIIPLPASQPSAPQGPGAGGGRQWQVAVHLRRPQGDLFPHEGSIRGEAVFTTGAQGTSHGGSAGGGVKINTSQLGSFQGKAA</sequence>
<evidence type="ECO:0000256" key="1">
    <source>
        <dbReference type="ARBA" id="ARBA00022723"/>
    </source>
</evidence>
<reference evidence="7 8" key="1">
    <citation type="submission" date="2019-03" db="EMBL/GenBank/DDBJ databases">
        <title>The complete genome sequence of Swingsia_sp. F3b2 LMG30590(T).</title>
        <authorList>
            <person name="Chua K.-O."/>
            <person name="Chan K.-G."/>
            <person name="See-Too W.-S."/>
        </authorList>
    </citation>
    <scope>NUCLEOTIDE SEQUENCE [LARGE SCALE GENOMIC DNA]</scope>
    <source>
        <strain evidence="7 8">F3b2</strain>
    </source>
</reference>
<dbReference type="Gene3D" id="3.60.21.10">
    <property type="match status" value="1"/>
</dbReference>
<dbReference type="InterPro" id="IPR004843">
    <property type="entry name" value="Calcineurin-like_PHP"/>
</dbReference>
<feature type="domain" description="Calcineurin-like phosphoesterase" evidence="6">
    <location>
        <begin position="40"/>
        <end position="261"/>
    </location>
</feature>
<evidence type="ECO:0000256" key="4">
    <source>
        <dbReference type="ARBA" id="ARBA00025742"/>
    </source>
</evidence>
<dbReference type="InterPro" id="IPR050884">
    <property type="entry name" value="CNP_phosphodiesterase-III"/>
</dbReference>
<dbReference type="Pfam" id="PF00149">
    <property type="entry name" value="Metallophos"/>
    <property type="match status" value="1"/>
</dbReference>
<dbReference type="AlphaFoldDB" id="A0A4Y6U8V6"/>
<evidence type="ECO:0000256" key="3">
    <source>
        <dbReference type="ARBA" id="ARBA00023004"/>
    </source>
</evidence>
<keyword evidence="1" id="KW-0479">Metal-binding</keyword>
<protein>
    <submittedName>
        <fullName evidence="7">Metallophosphoesterase</fullName>
    </submittedName>
</protein>
<proteinExistence type="inferred from homology"/>
<dbReference type="GO" id="GO:0046872">
    <property type="term" value="F:metal ion binding"/>
    <property type="evidence" value="ECO:0007669"/>
    <property type="project" value="UniProtKB-KW"/>
</dbReference>
<evidence type="ECO:0000313" key="7">
    <source>
        <dbReference type="EMBL" id="QDH12877.1"/>
    </source>
</evidence>
<dbReference type="EMBL" id="CP038231">
    <property type="protein sequence ID" value="QDH12877.1"/>
    <property type="molecule type" value="Genomic_DNA"/>
</dbReference>
<keyword evidence="8" id="KW-1185">Reference proteome</keyword>
<evidence type="ECO:0000313" key="8">
    <source>
        <dbReference type="Proteomes" id="UP000318709"/>
    </source>
</evidence>
<comment type="similarity">
    <text evidence="4">Belongs to the cyclic nucleotide phosphodiesterase class-III family.</text>
</comment>
<dbReference type="Proteomes" id="UP000318709">
    <property type="component" value="Chromosome"/>
</dbReference>
<dbReference type="InterPro" id="IPR029052">
    <property type="entry name" value="Metallo-depent_PP-like"/>
</dbReference>
<name>A0A4Y6U8V6_9PROT</name>
<organism evidence="7 8">
    <name type="scientific">Formicincola oecophyllae</name>
    <dbReference type="NCBI Taxonomy" id="2558361"/>
    <lineage>
        <taxon>Bacteria</taxon>
        <taxon>Pseudomonadati</taxon>
        <taxon>Pseudomonadota</taxon>
        <taxon>Alphaproteobacteria</taxon>
        <taxon>Acetobacterales</taxon>
        <taxon>Acetobacteraceae</taxon>
        <taxon>Formicincola</taxon>
    </lineage>
</organism>
<feature type="region of interest" description="Disordered" evidence="5">
    <location>
        <begin position="355"/>
        <end position="382"/>
    </location>
</feature>
<gene>
    <name evidence="7" type="ORF">E3E12_00140</name>
</gene>
<dbReference type="SUPFAM" id="SSF56300">
    <property type="entry name" value="Metallo-dependent phosphatases"/>
    <property type="match status" value="1"/>
</dbReference>
<dbReference type="PANTHER" id="PTHR42988">
    <property type="entry name" value="PHOSPHOHYDROLASE"/>
    <property type="match status" value="1"/>
</dbReference>
<dbReference type="RefSeq" id="WP_141442519.1">
    <property type="nucleotide sequence ID" value="NZ_CP038231.1"/>
</dbReference>
<dbReference type="OrthoDB" id="9794568at2"/>
<dbReference type="KEGG" id="swf:E3E12_00140"/>
<feature type="compositionally biased region" description="Gly residues" evidence="5">
    <location>
        <begin position="358"/>
        <end position="367"/>
    </location>
</feature>
<evidence type="ECO:0000256" key="5">
    <source>
        <dbReference type="SAM" id="MobiDB-lite"/>
    </source>
</evidence>
<accession>A0A4Y6U8V6</accession>
<evidence type="ECO:0000256" key="2">
    <source>
        <dbReference type="ARBA" id="ARBA00022801"/>
    </source>
</evidence>
<dbReference type="PANTHER" id="PTHR42988:SF2">
    <property type="entry name" value="CYCLIC NUCLEOTIDE PHOSPHODIESTERASE CBUA0032-RELATED"/>
    <property type="match status" value="1"/>
</dbReference>
<keyword evidence="2" id="KW-0378">Hydrolase</keyword>
<keyword evidence="3" id="KW-0408">Iron</keyword>
<evidence type="ECO:0000259" key="6">
    <source>
        <dbReference type="Pfam" id="PF00149"/>
    </source>
</evidence>